<gene>
    <name evidence="2" type="ORF">UR70_C0003G0033</name>
</gene>
<evidence type="ECO:0000259" key="1">
    <source>
        <dbReference type="Pfam" id="PF12146"/>
    </source>
</evidence>
<dbReference type="Proteomes" id="UP000034923">
    <property type="component" value="Unassembled WGS sequence"/>
</dbReference>
<dbReference type="InterPro" id="IPR050228">
    <property type="entry name" value="Carboxylesterase_BioH"/>
</dbReference>
<dbReference type="SUPFAM" id="SSF53474">
    <property type="entry name" value="alpha/beta-Hydrolases"/>
    <property type="match status" value="1"/>
</dbReference>
<sequence>MQIFKIKNRKNLEIVGEISIPEKSIGLVFVLHGLGGFRQQNHIQTIAKTFFENNYTVVNFDATNSIGESEGKYEDATMRNHYEDLVDVVNWSKTQDWYKKPFVLAGHSLGGFAVAKYAEEYPQEVKAIFPYALVVSGKLSFEASKKFKINEITDWKKTGWATRQSASKPGTELRLPWSHMKERLKHDLQPNASKLTMPVLFVVGEKDESCPPEHQKILYDLVPGPKEFYVVSGAPHTFKEIEHLNKLKKILDSWIKKLVNLPG</sequence>
<dbReference type="InterPro" id="IPR022742">
    <property type="entry name" value="Hydrolase_4"/>
</dbReference>
<dbReference type="PANTHER" id="PTHR43194:SF2">
    <property type="entry name" value="PEROXISOMAL MEMBRANE PROTEIN LPX1"/>
    <property type="match status" value="1"/>
</dbReference>
<dbReference type="InterPro" id="IPR029058">
    <property type="entry name" value="AB_hydrolase_fold"/>
</dbReference>
<keyword evidence="2" id="KW-0378">Hydrolase</keyword>
<dbReference type="PANTHER" id="PTHR43194">
    <property type="entry name" value="HYDROLASE ALPHA/BETA FOLD FAMILY"/>
    <property type="match status" value="1"/>
</dbReference>
<dbReference type="GO" id="GO:0016787">
    <property type="term" value="F:hydrolase activity"/>
    <property type="evidence" value="ECO:0007669"/>
    <property type="project" value="UniProtKB-KW"/>
</dbReference>
<accession>A0A0G0BUC5</accession>
<proteinExistence type="predicted"/>
<dbReference type="EMBL" id="LBQE01000003">
    <property type="protein sequence ID" value="KKP72918.1"/>
    <property type="molecule type" value="Genomic_DNA"/>
</dbReference>
<reference evidence="2" key="1">
    <citation type="journal article" date="2015" name="Nature">
        <title>rRNA introns, odd ribosomes, and small enigmatic genomes across a large radiation of phyla.</title>
        <authorList>
            <person name="Brown C.T."/>
            <person name="Hug L.A."/>
            <person name="Thomas B.C."/>
            <person name="Sharon I."/>
            <person name="Castelle C.J."/>
            <person name="Singh A."/>
            <person name="Wilkins M.J."/>
            <person name="Williams K.H."/>
            <person name="Banfield J.F."/>
        </authorList>
    </citation>
    <scope>NUCLEOTIDE SEQUENCE [LARGE SCALE GENOMIC DNA]</scope>
</reference>
<dbReference type="AlphaFoldDB" id="A0A0G0BUC5"/>
<dbReference type="Pfam" id="PF12146">
    <property type="entry name" value="Hydrolase_4"/>
    <property type="match status" value="1"/>
</dbReference>
<protein>
    <submittedName>
        <fullName evidence="2">Alpha/beta hydrolase fold protein</fullName>
    </submittedName>
</protein>
<dbReference type="Gene3D" id="3.40.50.1820">
    <property type="entry name" value="alpha/beta hydrolase"/>
    <property type="match status" value="1"/>
</dbReference>
<evidence type="ECO:0000313" key="2">
    <source>
        <dbReference type="EMBL" id="KKP72918.1"/>
    </source>
</evidence>
<comment type="caution">
    <text evidence="2">The sequence shown here is derived from an EMBL/GenBank/DDBJ whole genome shotgun (WGS) entry which is preliminary data.</text>
</comment>
<name>A0A0G0BUC5_9BACT</name>
<feature type="domain" description="Serine aminopeptidase S33" evidence="1">
    <location>
        <begin position="25"/>
        <end position="237"/>
    </location>
</feature>
<organism evidence="2">
    <name type="scientific">Candidatus Nomurabacteria bacterium GW2011_GWB1_35_20</name>
    <dbReference type="NCBI Taxonomy" id="1618740"/>
    <lineage>
        <taxon>Bacteria</taxon>
        <taxon>Candidatus Nomuraibacteriota</taxon>
    </lineage>
</organism>